<dbReference type="AlphaFoldDB" id="A0A5D6WSH9"/>
<feature type="domain" description="Flagellin C-terminal" evidence="7">
    <location>
        <begin position="921"/>
        <end position="1003"/>
    </location>
</feature>
<dbReference type="InterPro" id="IPR001492">
    <property type="entry name" value="Flagellin"/>
</dbReference>
<keyword evidence="3 4" id="KW-0975">Bacterial flagellum</keyword>
<evidence type="ECO:0000256" key="1">
    <source>
        <dbReference type="ARBA" id="ARBA00005709"/>
    </source>
</evidence>
<evidence type="ECO:0000259" key="7">
    <source>
        <dbReference type="Pfam" id="PF00700"/>
    </source>
</evidence>
<comment type="caution">
    <text evidence="8">The sequence shown here is derived from an EMBL/GenBank/DDBJ whole genome shotgun (WGS) entry which is preliminary data.</text>
</comment>
<name>A0A5D6WSH9_9FIRM</name>
<dbReference type="Gene3D" id="1.20.1330.10">
    <property type="entry name" value="f41 fragment of flagellin, N-terminal domain"/>
    <property type="match status" value="2"/>
</dbReference>
<comment type="subcellular location">
    <subcellularLocation>
        <location evidence="4">Secreted</location>
    </subcellularLocation>
    <subcellularLocation>
        <location evidence="4">Bacterial flagellum</location>
    </subcellularLocation>
</comment>
<keyword evidence="9" id="KW-1185">Reference proteome</keyword>
<keyword evidence="4" id="KW-0964">Secreted</keyword>
<dbReference type="SUPFAM" id="SSF64518">
    <property type="entry name" value="Phase 1 flagellin"/>
    <property type="match status" value="2"/>
</dbReference>
<comment type="function">
    <text evidence="4">Flagellin is the subunit protein which polymerizes to form the filaments of bacterial flagella.</text>
</comment>
<evidence type="ECO:0000313" key="9">
    <source>
        <dbReference type="Proteomes" id="UP000322783"/>
    </source>
</evidence>
<protein>
    <recommendedName>
        <fullName evidence="2 4">Flagellin</fullName>
    </recommendedName>
</protein>
<evidence type="ECO:0000256" key="5">
    <source>
        <dbReference type="SAM" id="MobiDB-lite"/>
    </source>
</evidence>
<feature type="region of interest" description="Disordered" evidence="5">
    <location>
        <begin position="341"/>
        <end position="371"/>
    </location>
</feature>
<sequence length="1004" mass="106207">MAMTMTVLNNPSAMLSLGELNKNVSSLGKKLKKVATGTKITGAGDGASEYSISERMRVRLRALEQDATNVQNGKTMLNVAAGAIQEQLEIMRTIKAKVLDANNDTNTDLDRLTIQKEISQGFDQVHDIAYETNYNGKLLLVGDKKVDEIYTWRILDKPEPVPESGTLNLIADQYDTLDGQTGPFAVLPFYSTTAVTIEPLLGNLTSKNLEGGADGYYDPPTTASPASFTVDFSGYDSSNAEGVGFYTASNSSGSSATYYVLTNNPTGKNYRHGAGSSENVVEININGLDSAGIASAVASAISGKGVVGSATSSGNVVSVTTAYSGSAANNATVKGWSQSAGSAEKTIGGGESKKYGRSSATSTGLGNKSAKGVPASAGTYVPATYKEYHDPATDITTQVVDVPAHYVGGSGGSPASLALNVGGAPTGSGITINCSGTSGTAYVRIVDGGSITRDSTGVYEVGRDANLSDYKLCTWDTYKPNNAVDSYVRLSMANGQMTLTSVYSGATITTTDGFSSVAGADAIAPTTTTVNFETVTAYNGNVTVANGGVDRGAYHEGPRASYTMDLTAYDTTDSDKLEAFIEALQGKALSTSGVGTIEFIDSKVPTSFEALKHLPSGITFDLNSLRSYMANDNTKTVADAFISLMSAQSAYLSDGSDAVAGTKGLKVTAYARESAGNSQVISLSQGNMSAYTIDFKAYASSNSLSLPDDLDGKGFRVYCATCADQWFNFQFKSKDDPSDADRPASGQSGADIKTTIIDISGVTDVKSLVQALYDQGGNAMEHIMNGHSHMLHFAADPEAGTLTVYDDRKFDLRNYSSQYPYLQEKGAKLADGVLDDVQKATRGIYVRDLVIHHTDKASMNIHVQIPQTSMDHLFNYIPGVASYKDYNVLTQASREKLLGNQAGRMSLDGTRMVKNDEPGLLDRAIEYLLDASTLVGAQTSRLGMTYDNIIAQQEGTTASESTIRDANMAKEMTEYTKYNVLTQSAQSMLAQANQNSSSVLSLLQ</sequence>
<comment type="similarity">
    <text evidence="1 4">Belongs to the bacterial flagellin family.</text>
</comment>
<evidence type="ECO:0000256" key="4">
    <source>
        <dbReference type="RuleBase" id="RU362073"/>
    </source>
</evidence>
<dbReference type="InterPro" id="IPR001029">
    <property type="entry name" value="Flagellin_N"/>
</dbReference>
<reference evidence="8 9" key="1">
    <citation type="submission" date="2019-08" db="EMBL/GenBank/DDBJ databases">
        <title>Selenomonas sp. mPRGC5 and Selenomonas sp. mPRGC8 isolated from ruminal fluid of dairy goat (Capra hircus).</title>
        <authorList>
            <person name="Poothong S."/>
            <person name="Nuengjamnong C."/>
            <person name="Tanasupawat S."/>
        </authorList>
    </citation>
    <scope>NUCLEOTIDE SEQUENCE [LARGE SCALE GENOMIC DNA]</scope>
    <source>
        <strain evidence="9">mPRGC8</strain>
    </source>
</reference>
<organism evidence="8 9">
    <name type="scientific">Selenomonas caprae</name>
    <dbReference type="NCBI Taxonomy" id="2606905"/>
    <lineage>
        <taxon>Bacteria</taxon>
        <taxon>Bacillati</taxon>
        <taxon>Bacillota</taxon>
        <taxon>Negativicutes</taxon>
        <taxon>Selenomonadales</taxon>
        <taxon>Selenomonadaceae</taxon>
        <taxon>Selenomonas</taxon>
    </lineage>
</organism>
<gene>
    <name evidence="8" type="ORF">FZ041_00580</name>
</gene>
<accession>A0A5D6WSH9</accession>
<dbReference type="PRINTS" id="PR00207">
    <property type="entry name" value="FLAGELLIN"/>
</dbReference>
<dbReference type="GO" id="GO:0005576">
    <property type="term" value="C:extracellular region"/>
    <property type="evidence" value="ECO:0007669"/>
    <property type="project" value="UniProtKB-SubCell"/>
</dbReference>
<dbReference type="InterPro" id="IPR046358">
    <property type="entry name" value="Flagellin_C"/>
</dbReference>
<evidence type="ECO:0000256" key="3">
    <source>
        <dbReference type="ARBA" id="ARBA00023143"/>
    </source>
</evidence>
<dbReference type="Pfam" id="PF00700">
    <property type="entry name" value="Flagellin_C"/>
    <property type="match status" value="1"/>
</dbReference>
<dbReference type="GO" id="GO:0005198">
    <property type="term" value="F:structural molecule activity"/>
    <property type="evidence" value="ECO:0007669"/>
    <property type="project" value="UniProtKB-UniRule"/>
</dbReference>
<feature type="domain" description="Flagellin N-terminal" evidence="6">
    <location>
        <begin position="9"/>
        <end position="143"/>
    </location>
</feature>
<evidence type="ECO:0000256" key="2">
    <source>
        <dbReference type="ARBA" id="ARBA00020110"/>
    </source>
</evidence>
<dbReference type="Proteomes" id="UP000322783">
    <property type="component" value="Unassembled WGS sequence"/>
</dbReference>
<dbReference type="EMBL" id="VTOZ01000001">
    <property type="protein sequence ID" value="TYZ31046.1"/>
    <property type="molecule type" value="Genomic_DNA"/>
</dbReference>
<dbReference type="Pfam" id="PF00669">
    <property type="entry name" value="Flagellin_N"/>
    <property type="match status" value="1"/>
</dbReference>
<evidence type="ECO:0000313" key="8">
    <source>
        <dbReference type="EMBL" id="TYZ31046.1"/>
    </source>
</evidence>
<dbReference type="PANTHER" id="PTHR42792">
    <property type="entry name" value="FLAGELLIN"/>
    <property type="match status" value="1"/>
</dbReference>
<evidence type="ECO:0000259" key="6">
    <source>
        <dbReference type="Pfam" id="PF00669"/>
    </source>
</evidence>
<proteinExistence type="inferred from homology"/>
<dbReference type="PANTHER" id="PTHR42792:SF2">
    <property type="entry name" value="FLAGELLIN"/>
    <property type="match status" value="1"/>
</dbReference>
<dbReference type="GO" id="GO:0009288">
    <property type="term" value="C:bacterial-type flagellum"/>
    <property type="evidence" value="ECO:0007669"/>
    <property type="project" value="UniProtKB-SubCell"/>
</dbReference>